<accession>A0A426YN69</accession>
<proteinExistence type="predicted"/>
<evidence type="ECO:0000313" key="2">
    <source>
        <dbReference type="EMBL" id="RRT53176.1"/>
    </source>
</evidence>
<evidence type="ECO:0000313" key="3">
    <source>
        <dbReference type="Proteomes" id="UP000287651"/>
    </source>
</evidence>
<dbReference type="AlphaFoldDB" id="A0A426YN69"/>
<dbReference type="Proteomes" id="UP000287651">
    <property type="component" value="Unassembled WGS sequence"/>
</dbReference>
<organism evidence="2 3">
    <name type="scientific">Ensete ventricosum</name>
    <name type="common">Abyssinian banana</name>
    <name type="synonym">Musa ensete</name>
    <dbReference type="NCBI Taxonomy" id="4639"/>
    <lineage>
        <taxon>Eukaryota</taxon>
        <taxon>Viridiplantae</taxon>
        <taxon>Streptophyta</taxon>
        <taxon>Embryophyta</taxon>
        <taxon>Tracheophyta</taxon>
        <taxon>Spermatophyta</taxon>
        <taxon>Magnoliopsida</taxon>
        <taxon>Liliopsida</taxon>
        <taxon>Zingiberales</taxon>
        <taxon>Musaceae</taxon>
        <taxon>Ensete</taxon>
    </lineage>
</organism>
<feature type="region of interest" description="Disordered" evidence="1">
    <location>
        <begin position="125"/>
        <end position="192"/>
    </location>
</feature>
<feature type="non-terminal residue" evidence="2">
    <location>
        <position position="192"/>
    </location>
</feature>
<name>A0A426YN69_ENSVE</name>
<feature type="compositionally biased region" description="Basic residues" evidence="1">
    <location>
        <begin position="127"/>
        <end position="137"/>
    </location>
</feature>
<evidence type="ECO:0000256" key="1">
    <source>
        <dbReference type="SAM" id="MobiDB-lite"/>
    </source>
</evidence>
<reference evidence="2 3" key="1">
    <citation type="journal article" date="2014" name="Agronomy (Basel)">
        <title>A Draft Genome Sequence for Ensete ventricosum, the Drought-Tolerant Tree Against Hunger.</title>
        <authorList>
            <person name="Harrison J."/>
            <person name="Moore K.A."/>
            <person name="Paszkiewicz K."/>
            <person name="Jones T."/>
            <person name="Grant M."/>
            <person name="Ambacheew D."/>
            <person name="Muzemil S."/>
            <person name="Studholme D.J."/>
        </authorList>
    </citation>
    <scope>NUCLEOTIDE SEQUENCE [LARGE SCALE GENOMIC DNA]</scope>
</reference>
<gene>
    <name evidence="2" type="ORF">B296_00049985</name>
</gene>
<dbReference type="EMBL" id="AMZH03011267">
    <property type="protein sequence ID" value="RRT53176.1"/>
    <property type="molecule type" value="Genomic_DNA"/>
</dbReference>
<feature type="compositionally biased region" description="Low complexity" evidence="1">
    <location>
        <begin position="144"/>
        <end position="157"/>
    </location>
</feature>
<comment type="caution">
    <text evidence="2">The sequence shown here is derived from an EMBL/GenBank/DDBJ whole genome shotgun (WGS) entry which is preliminary data.</text>
</comment>
<sequence length="192" mass="21693">MLQDMLSFIQCLTDIFTSLVATQPVPAQSEESKMGMPREIFLKDYKVPDYLFDALLVIVSCKVCNFDIRAVHTSPPGCWYTDRPLPGGTAKNRPSVVYFGCWRLIEGEIDCWRSIEEEIGSIEGEKGKKKKRKRKKRREEENLAPVLARASSSPSPVVRRRAVARGSPAPIAACTHARRRNVSQRGEKDRVD</sequence>
<protein>
    <submittedName>
        <fullName evidence="2">Uncharacterized protein</fullName>
    </submittedName>
</protein>